<dbReference type="EMBL" id="JACJSI010000185">
    <property type="protein sequence ID" value="MBD2534679.1"/>
    <property type="molecule type" value="Genomic_DNA"/>
</dbReference>
<comment type="caution">
    <text evidence="1">The sequence shown here is derived from an EMBL/GenBank/DDBJ whole genome shotgun (WGS) entry which is preliminary data.</text>
</comment>
<gene>
    <name evidence="1" type="ORF">H6G97_36475</name>
</gene>
<proteinExistence type="predicted"/>
<reference evidence="1 2" key="1">
    <citation type="journal article" date="2020" name="ISME J.">
        <title>Comparative genomics reveals insights into cyanobacterial evolution and habitat adaptation.</title>
        <authorList>
            <person name="Chen M.Y."/>
            <person name="Teng W.K."/>
            <person name="Zhao L."/>
            <person name="Hu C.X."/>
            <person name="Zhou Y.K."/>
            <person name="Han B.P."/>
            <person name="Song L.R."/>
            <person name="Shu W.S."/>
        </authorList>
    </citation>
    <scope>NUCLEOTIDE SEQUENCE [LARGE SCALE GENOMIC DNA]</scope>
    <source>
        <strain evidence="1 2">FACHB-838</strain>
    </source>
</reference>
<dbReference type="Proteomes" id="UP000623440">
    <property type="component" value="Unassembled WGS sequence"/>
</dbReference>
<name>A0ABR8DZG4_9NOSO</name>
<evidence type="ECO:0008006" key="3">
    <source>
        <dbReference type="Google" id="ProtNLM"/>
    </source>
</evidence>
<protein>
    <recommendedName>
        <fullName evidence="3">Beta-lactamase</fullName>
    </recommendedName>
</protein>
<keyword evidence="2" id="KW-1185">Reference proteome</keyword>
<evidence type="ECO:0000313" key="1">
    <source>
        <dbReference type="EMBL" id="MBD2534679.1"/>
    </source>
</evidence>
<evidence type="ECO:0000313" key="2">
    <source>
        <dbReference type="Proteomes" id="UP000623440"/>
    </source>
</evidence>
<sequence>MINNAGVYLDKDVNILIISRELLDSTTNANTFDAIRMVQAFLPQE</sequence>
<organism evidence="1 2">
    <name type="scientific">Nostoc flagelliforme FACHB-838</name>
    <dbReference type="NCBI Taxonomy" id="2692904"/>
    <lineage>
        <taxon>Bacteria</taxon>
        <taxon>Bacillati</taxon>
        <taxon>Cyanobacteriota</taxon>
        <taxon>Cyanophyceae</taxon>
        <taxon>Nostocales</taxon>
        <taxon>Nostocaceae</taxon>
        <taxon>Nostoc</taxon>
    </lineage>
</organism>
<accession>A0ABR8DZG4</accession>